<dbReference type="Proteomes" id="UP000041882">
    <property type="component" value="Unassembled WGS sequence"/>
</dbReference>
<evidence type="ECO:0000313" key="3">
    <source>
        <dbReference type="Proteomes" id="UP000041882"/>
    </source>
</evidence>
<name>A0A0T9Q8T5_9GAMM</name>
<dbReference type="Pfam" id="PF06069">
    <property type="entry name" value="PerC"/>
    <property type="match status" value="1"/>
</dbReference>
<accession>A0A0T9Q8T5</accession>
<gene>
    <name evidence="2" type="ORF">ERS008472_03467</name>
</gene>
<proteinExistence type="predicted"/>
<reference evidence="3" key="1">
    <citation type="submission" date="2015-03" db="EMBL/GenBank/DDBJ databases">
        <authorList>
            <consortium name="Pathogen Informatics"/>
            <person name="Murphy D."/>
        </authorList>
    </citation>
    <scope>NUCLEOTIDE SEQUENCE [LARGE SCALE GENOMIC DNA]</scope>
    <source>
        <strain evidence="3">IP6945</strain>
    </source>
</reference>
<protein>
    <submittedName>
        <fullName evidence="2">PerC family transcriptional regulator</fullName>
    </submittedName>
</protein>
<dbReference type="AlphaFoldDB" id="A0A0T9Q8T5"/>
<keyword evidence="3" id="KW-1185">Reference proteome</keyword>
<dbReference type="RefSeq" id="WP_227507677.1">
    <property type="nucleotide sequence ID" value="NZ_CQAW01000020.1"/>
</dbReference>
<dbReference type="EMBL" id="CQAW01000020">
    <property type="protein sequence ID" value="CNI18879.1"/>
    <property type="molecule type" value="Genomic_DNA"/>
</dbReference>
<dbReference type="InterPro" id="IPR024684">
    <property type="entry name" value="Tscrpt_act_PerC/SfV_Orf40"/>
</dbReference>
<feature type="compositionally biased region" description="Basic and acidic residues" evidence="1">
    <location>
        <begin position="64"/>
        <end position="85"/>
    </location>
</feature>
<evidence type="ECO:0000256" key="1">
    <source>
        <dbReference type="SAM" id="MobiDB-lite"/>
    </source>
</evidence>
<sequence length="85" mass="10284">MAELKSAVSIETLIQNATDLELAGFWRRAATQWLAVMDHCPDDTEWEQIVRRREQCLLKSQGTPKERRREVRNRYRSQERYKNRY</sequence>
<feature type="region of interest" description="Disordered" evidence="1">
    <location>
        <begin position="61"/>
        <end position="85"/>
    </location>
</feature>
<organism evidence="2 3">
    <name type="scientific">Yersinia thracica</name>
    <dbReference type="NCBI Taxonomy" id="2890319"/>
    <lineage>
        <taxon>Bacteria</taxon>
        <taxon>Pseudomonadati</taxon>
        <taxon>Pseudomonadota</taxon>
        <taxon>Gammaproteobacteria</taxon>
        <taxon>Enterobacterales</taxon>
        <taxon>Yersiniaceae</taxon>
        <taxon>Yersinia</taxon>
    </lineage>
</organism>
<evidence type="ECO:0000313" key="2">
    <source>
        <dbReference type="EMBL" id="CNI18879.1"/>
    </source>
</evidence>